<evidence type="ECO:0000313" key="4">
    <source>
        <dbReference type="Proteomes" id="UP000033533"/>
    </source>
</evidence>
<dbReference type="OrthoDB" id="2311910at2"/>
<gene>
    <name evidence="2" type="ORF">DKL58_04695</name>
    <name evidence="3" type="ORF">JF76_09760</name>
</gene>
<dbReference type="RefSeq" id="WP_045928077.1">
    <property type="nucleotide sequence ID" value="NZ_CP029477.1"/>
</dbReference>
<dbReference type="KEGG" id="lkl:DKL58_04695"/>
<feature type="transmembrane region" description="Helical" evidence="1">
    <location>
        <begin position="38"/>
        <end position="58"/>
    </location>
</feature>
<name>A0A0F4LCJ2_9LACO</name>
<accession>A0A0F4LCJ2</accession>
<keyword evidence="2" id="KW-0808">Transferase</keyword>
<dbReference type="Proteomes" id="UP000246036">
    <property type="component" value="Chromosome"/>
</dbReference>
<dbReference type="PATRIC" id="fig|1218493.3.peg.1028"/>
<keyword evidence="1" id="KW-1133">Transmembrane helix</keyword>
<dbReference type="EMBL" id="JXBY01000018">
    <property type="protein sequence ID" value="KJY56028.1"/>
    <property type="molecule type" value="Genomic_DNA"/>
</dbReference>
<dbReference type="EMBL" id="CP029477">
    <property type="protein sequence ID" value="AWM75312.1"/>
    <property type="molecule type" value="Genomic_DNA"/>
</dbReference>
<feature type="transmembrane region" description="Helical" evidence="1">
    <location>
        <begin position="12"/>
        <end position="32"/>
    </location>
</feature>
<evidence type="ECO:0000313" key="3">
    <source>
        <dbReference type="EMBL" id="KJY56028.1"/>
    </source>
</evidence>
<dbReference type="Proteomes" id="UP000033533">
    <property type="component" value="Unassembled WGS sequence"/>
</dbReference>
<keyword evidence="2" id="KW-0012">Acyltransferase</keyword>
<keyword evidence="1" id="KW-0812">Transmembrane</keyword>
<reference evidence="2 5" key="2">
    <citation type="submission" date="2018-05" db="EMBL/GenBank/DDBJ databases">
        <title>Reference genomes for bee gut microbiota database.</title>
        <authorList>
            <person name="Ellegaard K.M."/>
        </authorList>
    </citation>
    <scope>NUCLEOTIDE SEQUENCE [LARGE SCALE GENOMIC DNA]</scope>
    <source>
        <strain evidence="2 5">ESL0186</strain>
    </source>
</reference>
<dbReference type="HOGENOM" id="CLU_165434_0_0_9"/>
<dbReference type="AlphaFoldDB" id="A0A0F4LCJ2"/>
<sequence>MRKKHFIILGRSGLIYFSWVLIVLFLCLIFLYESTKVFNWPALICALLFLILLVHTYFNSYWTNEIFKLPFRAKAKLTSEPTIILDWQLLKIYKIKIAEFGQYYLLRFEKKSR</sequence>
<organism evidence="3 4">
    <name type="scientific">Lactobacillus kullabergensis</name>
    <dbReference type="NCBI Taxonomy" id="1218493"/>
    <lineage>
        <taxon>Bacteria</taxon>
        <taxon>Bacillati</taxon>
        <taxon>Bacillota</taxon>
        <taxon>Bacilli</taxon>
        <taxon>Lactobacillales</taxon>
        <taxon>Lactobacillaceae</taxon>
        <taxon>Lactobacillus</taxon>
    </lineage>
</organism>
<evidence type="ECO:0000256" key="1">
    <source>
        <dbReference type="SAM" id="Phobius"/>
    </source>
</evidence>
<keyword evidence="5" id="KW-1185">Reference proteome</keyword>
<dbReference type="GO" id="GO:0016746">
    <property type="term" value="F:acyltransferase activity"/>
    <property type="evidence" value="ECO:0007669"/>
    <property type="project" value="UniProtKB-KW"/>
</dbReference>
<dbReference type="STRING" id="1218493.JF76_09760"/>
<proteinExistence type="predicted"/>
<evidence type="ECO:0000313" key="2">
    <source>
        <dbReference type="EMBL" id="AWM75312.1"/>
    </source>
</evidence>
<protein>
    <submittedName>
        <fullName evidence="2">Acyltransferase</fullName>
    </submittedName>
</protein>
<keyword evidence="1" id="KW-0472">Membrane</keyword>
<evidence type="ECO:0000313" key="5">
    <source>
        <dbReference type="Proteomes" id="UP000246036"/>
    </source>
</evidence>
<reference evidence="3 4" key="1">
    <citation type="submission" date="2014-12" db="EMBL/GenBank/DDBJ databases">
        <title>Comparative genomics of the lactic acid bacteria isolated from the honey bee gut.</title>
        <authorList>
            <person name="Ellegaard K.M."/>
            <person name="Tamarit D."/>
            <person name="Javelind E."/>
            <person name="Olofsson T."/>
            <person name="Andersson S.G."/>
            <person name="Vasquez A."/>
        </authorList>
    </citation>
    <scope>NUCLEOTIDE SEQUENCE [LARGE SCALE GENOMIC DNA]</scope>
    <source>
        <strain evidence="3 4">Biut2</strain>
    </source>
</reference>